<evidence type="ECO:0000313" key="7">
    <source>
        <dbReference type="EMBL" id="KZT51373.1"/>
    </source>
</evidence>
<dbReference type="AlphaFoldDB" id="A0A165CTJ9"/>
<evidence type="ECO:0000256" key="4">
    <source>
        <dbReference type="ARBA" id="ARBA00054143"/>
    </source>
</evidence>
<dbReference type="Pfam" id="PF02115">
    <property type="entry name" value="Rho_GDI"/>
    <property type="match status" value="1"/>
</dbReference>
<evidence type="ECO:0000256" key="5">
    <source>
        <dbReference type="ARBA" id="ARBA00071407"/>
    </source>
</evidence>
<name>A0A165CTJ9_9BASI</name>
<evidence type="ECO:0000256" key="6">
    <source>
        <dbReference type="SAM" id="MobiDB-lite"/>
    </source>
</evidence>
<dbReference type="EMBL" id="KV424111">
    <property type="protein sequence ID" value="KZT51373.1"/>
    <property type="molecule type" value="Genomic_DNA"/>
</dbReference>
<dbReference type="GO" id="GO:0016020">
    <property type="term" value="C:membrane"/>
    <property type="evidence" value="ECO:0007669"/>
    <property type="project" value="TreeGrafter"/>
</dbReference>
<dbReference type="GO" id="GO:0005829">
    <property type="term" value="C:cytosol"/>
    <property type="evidence" value="ECO:0007669"/>
    <property type="project" value="TreeGrafter"/>
</dbReference>
<dbReference type="STRING" id="1353952.A0A165CTJ9"/>
<dbReference type="Proteomes" id="UP000076842">
    <property type="component" value="Unassembled WGS sequence"/>
</dbReference>
<reference evidence="7 8" key="1">
    <citation type="journal article" date="2016" name="Mol. Biol. Evol.">
        <title>Comparative Genomics of Early-Diverging Mushroom-Forming Fungi Provides Insights into the Origins of Lignocellulose Decay Capabilities.</title>
        <authorList>
            <person name="Nagy L.G."/>
            <person name="Riley R."/>
            <person name="Tritt A."/>
            <person name="Adam C."/>
            <person name="Daum C."/>
            <person name="Floudas D."/>
            <person name="Sun H."/>
            <person name="Yadav J.S."/>
            <person name="Pangilinan J."/>
            <person name="Larsson K.H."/>
            <person name="Matsuura K."/>
            <person name="Barry K."/>
            <person name="Labutti K."/>
            <person name="Kuo R."/>
            <person name="Ohm R.A."/>
            <person name="Bhattacharya S.S."/>
            <person name="Shirouzu T."/>
            <person name="Yoshinaga Y."/>
            <person name="Martin F.M."/>
            <person name="Grigoriev I.V."/>
            <person name="Hibbett D.S."/>
        </authorList>
    </citation>
    <scope>NUCLEOTIDE SEQUENCE [LARGE SCALE GENOMIC DNA]</scope>
    <source>
        <strain evidence="7 8">HHB12733</strain>
    </source>
</reference>
<dbReference type="InterPro" id="IPR014756">
    <property type="entry name" value="Ig_E-set"/>
</dbReference>
<comment type="function">
    <text evidence="4">Regulates the GDP/GTP exchange reaction of the Rho proteins by inhibiting the dissociation of GDP from them, and the subsequent binding of GTP to them.</text>
</comment>
<keyword evidence="8" id="KW-1185">Reference proteome</keyword>
<dbReference type="InterPro" id="IPR000406">
    <property type="entry name" value="Rho_GDI"/>
</dbReference>
<accession>A0A165CTJ9</accession>
<dbReference type="InterPro" id="IPR024792">
    <property type="entry name" value="RhoGDI_dom_sf"/>
</dbReference>
<dbReference type="PANTHER" id="PTHR10980">
    <property type="entry name" value="RHO GDP-DISSOCIATION INHIBITOR"/>
    <property type="match status" value="1"/>
</dbReference>
<dbReference type="PANTHER" id="PTHR10980:SF3">
    <property type="entry name" value="LD16419P"/>
    <property type="match status" value="1"/>
</dbReference>
<organism evidence="7 8">
    <name type="scientific">Calocera cornea HHB12733</name>
    <dbReference type="NCBI Taxonomy" id="1353952"/>
    <lineage>
        <taxon>Eukaryota</taxon>
        <taxon>Fungi</taxon>
        <taxon>Dikarya</taxon>
        <taxon>Basidiomycota</taxon>
        <taxon>Agaricomycotina</taxon>
        <taxon>Dacrymycetes</taxon>
        <taxon>Dacrymycetales</taxon>
        <taxon>Dacrymycetaceae</taxon>
        <taxon>Calocera</taxon>
    </lineage>
</organism>
<dbReference type="PRINTS" id="PR00492">
    <property type="entry name" value="RHOGDI"/>
</dbReference>
<evidence type="ECO:0000313" key="8">
    <source>
        <dbReference type="Proteomes" id="UP000076842"/>
    </source>
</evidence>
<evidence type="ECO:0000256" key="2">
    <source>
        <dbReference type="ARBA" id="ARBA00009758"/>
    </source>
</evidence>
<protein>
    <recommendedName>
        <fullName evidence="5">Rho GDP-dissociation inhibitor</fullName>
    </recommendedName>
</protein>
<dbReference type="InParanoid" id="A0A165CTJ9"/>
<dbReference type="SUPFAM" id="SSF81296">
    <property type="entry name" value="E set domains"/>
    <property type="match status" value="1"/>
</dbReference>
<dbReference type="FunFam" id="2.70.50.30:FF:000001">
    <property type="entry name" value="Rho GDP-dissociation inhibitor 1"/>
    <property type="match status" value="1"/>
</dbReference>
<dbReference type="Gene3D" id="2.70.50.30">
    <property type="entry name" value="Coagulation Factor XIII, subunit A, domain 1"/>
    <property type="match status" value="1"/>
</dbReference>
<proteinExistence type="inferred from homology"/>
<feature type="region of interest" description="Disordered" evidence="6">
    <location>
        <begin position="1"/>
        <end position="27"/>
    </location>
</feature>
<dbReference type="GO" id="GO:0005094">
    <property type="term" value="F:Rho GDP-dissociation inhibitor activity"/>
    <property type="evidence" value="ECO:0007669"/>
    <property type="project" value="InterPro"/>
</dbReference>
<dbReference type="GO" id="GO:0007266">
    <property type="term" value="P:Rho protein signal transduction"/>
    <property type="evidence" value="ECO:0007669"/>
    <property type="project" value="InterPro"/>
</dbReference>
<dbReference type="OrthoDB" id="1683373at2759"/>
<dbReference type="FunCoup" id="A0A165CTJ9">
    <property type="interactions" value="143"/>
</dbReference>
<evidence type="ECO:0000256" key="1">
    <source>
        <dbReference type="ARBA" id="ARBA00004496"/>
    </source>
</evidence>
<sequence>MSAPQEQHDDEDLRPTFAPGYKPGEQKTLDTYRELDKNDESLNRWKASLGIDGNVPGELSGPKVTVISLTLTSPTLSTPIVMTLADKTDYKKNPITIKEGAEYAVTMTFMVNHSIVSGLRYLQVVKRTGIKLDKMDSMIGSYGPSPTPYTKVFASEEAPSGMLARSGTYTARSRVTDDDMSVYADFEWTFKIGKEWA</sequence>
<comment type="subcellular location">
    <subcellularLocation>
        <location evidence="1">Cytoplasm</location>
    </subcellularLocation>
</comment>
<gene>
    <name evidence="7" type="ORF">CALCODRAFT_503630</name>
</gene>
<keyword evidence="3" id="KW-0963">Cytoplasm</keyword>
<evidence type="ECO:0000256" key="3">
    <source>
        <dbReference type="ARBA" id="ARBA00022490"/>
    </source>
</evidence>
<comment type="similarity">
    <text evidence="2">Belongs to the Rho GDI family.</text>
</comment>